<dbReference type="Pfam" id="PF00651">
    <property type="entry name" value="BTB"/>
    <property type="match status" value="1"/>
</dbReference>
<organism evidence="5 6">
    <name type="scientific">Oryza rufipogon</name>
    <name type="common">Brownbeard rice</name>
    <name type="synonym">Asian wild rice</name>
    <dbReference type="NCBI Taxonomy" id="4529"/>
    <lineage>
        <taxon>Eukaryota</taxon>
        <taxon>Viridiplantae</taxon>
        <taxon>Streptophyta</taxon>
        <taxon>Embryophyta</taxon>
        <taxon>Tracheophyta</taxon>
        <taxon>Spermatophyta</taxon>
        <taxon>Magnoliopsida</taxon>
        <taxon>Liliopsida</taxon>
        <taxon>Poales</taxon>
        <taxon>Poaceae</taxon>
        <taxon>BOP clade</taxon>
        <taxon>Oryzoideae</taxon>
        <taxon>Oryzeae</taxon>
        <taxon>Oryzinae</taxon>
        <taxon>Oryza</taxon>
    </lineage>
</organism>
<dbReference type="InterPro" id="IPR008974">
    <property type="entry name" value="TRAF-like"/>
</dbReference>
<dbReference type="STRING" id="4529.A0A0E0QL76"/>
<feature type="compositionally biased region" description="Low complexity" evidence="3">
    <location>
        <begin position="91"/>
        <end position="101"/>
    </location>
</feature>
<dbReference type="GO" id="GO:0016567">
    <property type="term" value="P:protein ubiquitination"/>
    <property type="evidence" value="ECO:0007669"/>
    <property type="project" value="InterPro"/>
</dbReference>
<keyword evidence="6" id="KW-1185">Reference proteome</keyword>
<evidence type="ECO:0000313" key="5">
    <source>
        <dbReference type="EnsemblPlants" id="ORUFI08G22920.1"/>
    </source>
</evidence>
<accession>A0A0E0QL76</accession>
<dbReference type="PANTHER" id="PTHR26379">
    <property type="entry name" value="BTB/POZ AND MATH DOMAIN-CONTAINING PROTEIN 1"/>
    <property type="match status" value="1"/>
</dbReference>
<dbReference type="AlphaFoldDB" id="A0A0E0QL76"/>
<dbReference type="PROSITE" id="PS50097">
    <property type="entry name" value="BTB"/>
    <property type="match status" value="1"/>
</dbReference>
<dbReference type="Gene3D" id="2.60.210.10">
    <property type="entry name" value="Apoptosis, Tumor Necrosis Factor Receptor Associated Protein 2, Chain A"/>
    <property type="match status" value="1"/>
</dbReference>
<feature type="region of interest" description="Disordered" evidence="3">
    <location>
        <begin position="358"/>
        <end position="428"/>
    </location>
</feature>
<dbReference type="Pfam" id="PF24570">
    <property type="entry name" value="BACK_BPM_SPOP"/>
    <property type="match status" value="1"/>
</dbReference>
<protein>
    <recommendedName>
        <fullName evidence="4">BTB domain-containing protein</fullName>
    </recommendedName>
</protein>
<dbReference type="InterPro" id="IPR045005">
    <property type="entry name" value="BPM1-6"/>
</dbReference>
<feature type="domain" description="BTB" evidence="4">
    <location>
        <begin position="447"/>
        <end position="515"/>
    </location>
</feature>
<feature type="compositionally biased region" description="Low complexity" evidence="3">
    <location>
        <begin position="142"/>
        <end position="159"/>
    </location>
</feature>
<dbReference type="Gramene" id="ORUFI08G22920.1">
    <property type="protein sequence ID" value="ORUFI08G22920.1"/>
    <property type="gene ID" value="ORUFI08G22920"/>
</dbReference>
<sequence>MNHLQPLWCADTYNCIALKKKCFEYFLEDNNCRKIVATEGGLVARPQTTYGKVRSRWHRQCCRRKAMADPVAGWEEIGDDGSSRGGTNNGSPTLLSSSTSSRYGQWGGGRLQRQQWRRQWVPTTLPSLSQIWSEVRQSVSSSSSSSTAASAAPPLVRPRLPSRRRCLHPLPPSRRLRQSILNLHRARAVSTLRLHHAASASLPLPQRRHRAASISSQSPVCQNSVRPRPRLNLSVLSFFGKKFGPHFSKTEITERPKTETEFFDQSIDRHTCNTNMLASGFVECKLDYLESEKIAIDDSLPETKVSAGEHHARIRLYPRGIEGGHGEHVSIFMFIDDVDDDDPRIDAAVFEVFLTDKHGAPSPQHARRSTEVGRRRGRRHARHGVAPLHQAGRPRVVPRGRRRGDVRVRPRRPARRRRRRSPAVAAPCRPPTWPRISPAWLGCPDGSDVSFSVGGETLIHAHRAVLAARSPVFRAELLGSMAEATMPCVTLHDIEPATFRALLHLVYTDALPASSTSSSTAAAAVECIDFLMKDSNFKKAAVTDDYLHLYAELPESVSVETVAITLACNKMHNYTELKARCLDFFMEESNFRKGVVTDDLALASWSWEKNTLVVVDAVACMSSSCSSPCNKHTPPPAGNMLASGFIEYKLDYLESQKLAIGKYLPGIRISARELNAEIQLFPRGLKSDN</sequence>
<dbReference type="Proteomes" id="UP000008022">
    <property type="component" value="Unassembled WGS sequence"/>
</dbReference>
<evidence type="ECO:0000256" key="1">
    <source>
        <dbReference type="ARBA" id="ARBA00004906"/>
    </source>
</evidence>
<dbReference type="SMART" id="SM00225">
    <property type="entry name" value="BTB"/>
    <property type="match status" value="1"/>
</dbReference>
<comment type="pathway">
    <text evidence="1">Protein modification; protein ubiquitination.</text>
</comment>
<feature type="compositionally biased region" description="Basic residues" evidence="3">
    <location>
        <begin position="409"/>
        <end position="421"/>
    </location>
</feature>
<dbReference type="eggNOG" id="KOG1987">
    <property type="taxonomic scope" value="Eukaryota"/>
</dbReference>
<dbReference type="InterPro" id="IPR011333">
    <property type="entry name" value="SKP1/BTB/POZ_sf"/>
</dbReference>
<dbReference type="OMA" id="AVECIDF"/>
<comment type="similarity">
    <text evidence="2">Belongs to the Tdpoz family.</text>
</comment>
<dbReference type="HOGENOM" id="CLU_399782_0_0_1"/>
<evidence type="ECO:0000259" key="4">
    <source>
        <dbReference type="PROSITE" id="PS50097"/>
    </source>
</evidence>
<name>A0A0E0QL76_ORYRU</name>
<dbReference type="InterPro" id="IPR056423">
    <property type="entry name" value="BACK_BPM_SPOP"/>
</dbReference>
<feature type="region of interest" description="Disordered" evidence="3">
    <location>
        <begin position="142"/>
        <end position="169"/>
    </location>
</feature>
<evidence type="ECO:0000256" key="2">
    <source>
        <dbReference type="ARBA" id="ARBA00010846"/>
    </source>
</evidence>
<proteinExistence type="inferred from homology"/>
<evidence type="ECO:0000256" key="3">
    <source>
        <dbReference type="SAM" id="MobiDB-lite"/>
    </source>
</evidence>
<dbReference type="SUPFAM" id="SSF49599">
    <property type="entry name" value="TRAF domain-like"/>
    <property type="match status" value="1"/>
</dbReference>
<evidence type="ECO:0000313" key="6">
    <source>
        <dbReference type="Proteomes" id="UP000008022"/>
    </source>
</evidence>
<dbReference type="InterPro" id="IPR000210">
    <property type="entry name" value="BTB/POZ_dom"/>
</dbReference>
<dbReference type="PANTHER" id="PTHR26379:SF238">
    <property type="entry name" value="OS08G0523100 PROTEIN"/>
    <property type="match status" value="1"/>
</dbReference>
<dbReference type="SUPFAM" id="SSF54695">
    <property type="entry name" value="POZ domain"/>
    <property type="match status" value="1"/>
</dbReference>
<reference evidence="5" key="2">
    <citation type="submission" date="2015-06" db="UniProtKB">
        <authorList>
            <consortium name="EnsemblPlants"/>
        </authorList>
    </citation>
    <scope>IDENTIFICATION</scope>
</reference>
<reference evidence="6" key="1">
    <citation type="submission" date="2013-06" db="EMBL/GenBank/DDBJ databases">
        <authorList>
            <person name="Zhao Q."/>
        </authorList>
    </citation>
    <scope>NUCLEOTIDE SEQUENCE</scope>
    <source>
        <strain evidence="6">cv. W1943</strain>
    </source>
</reference>
<dbReference type="EnsemblPlants" id="ORUFI08G22920.1">
    <property type="protein sequence ID" value="ORUFI08G22920.1"/>
    <property type="gene ID" value="ORUFI08G22920"/>
</dbReference>
<dbReference type="Gene3D" id="3.30.710.10">
    <property type="entry name" value="Potassium Channel Kv1.1, Chain A"/>
    <property type="match status" value="1"/>
</dbReference>
<feature type="region of interest" description="Disordered" evidence="3">
    <location>
        <begin position="73"/>
        <end position="108"/>
    </location>
</feature>